<dbReference type="PANTHER" id="PTHR30480:SF13">
    <property type="entry name" value="BETA-HEXOSAMINIDASE"/>
    <property type="match status" value="1"/>
</dbReference>
<evidence type="ECO:0000259" key="8">
    <source>
        <dbReference type="Pfam" id="PF00933"/>
    </source>
</evidence>
<dbReference type="GO" id="GO:0005975">
    <property type="term" value="P:carbohydrate metabolic process"/>
    <property type="evidence" value="ECO:0007669"/>
    <property type="project" value="InterPro"/>
</dbReference>
<evidence type="ECO:0000256" key="6">
    <source>
        <dbReference type="SAM" id="SignalP"/>
    </source>
</evidence>
<dbReference type="GO" id="GO:0009254">
    <property type="term" value="P:peptidoglycan turnover"/>
    <property type="evidence" value="ECO:0007669"/>
    <property type="project" value="TreeGrafter"/>
</dbReference>
<feature type="signal peptide" evidence="6">
    <location>
        <begin position="1"/>
        <end position="24"/>
    </location>
</feature>
<evidence type="ECO:0000256" key="2">
    <source>
        <dbReference type="ARBA" id="ARBA00005336"/>
    </source>
</evidence>
<dbReference type="STRING" id="1185767.IIF7_05387"/>
<protein>
    <recommendedName>
        <fullName evidence="3">beta-N-acetylhexosaminidase</fullName>
        <ecNumber evidence="3">3.2.1.52</ecNumber>
    </recommendedName>
</protein>
<dbReference type="EMBL" id="ARYN01000004">
    <property type="protein sequence ID" value="ORL46451.1"/>
    <property type="molecule type" value="Genomic_DNA"/>
</dbReference>
<dbReference type="SUPFAM" id="SSF51445">
    <property type="entry name" value="(Trans)glycosidases"/>
    <property type="match status" value="1"/>
</dbReference>
<dbReference type="InterPro" id="IPR036962">
    <property type="entry name" value="Glyco_hydro_3_N_sf"/>
</dbReference>
<keyword evidence="6" id="KW-0732">Signal</keyword>
<evidence type="ECO:0000256" key="4">
    <source>
        <dbReference type="ARBA" id="ARBA00022801"/>
    </source>
</evidence>
<dbReference type="Pfam" id="PF00933">
    <property type="entry name" value="Glyco_hydro_3"/>
    <property type="match status" value="1"/>
</dbReference>
<dbReference type="InterPro" id="IPR001466">
    <property type="entry name" value="Beta-lactam-related"/>
</dbReference>
<comment type="catalytic activity">
    <reaction evidence="1">
        <text>Hydrolysis of terminal non-reducing N-acetyl-D-hexosamine residues in N-acetyl-beta-D-hexosaminides.</text>
        <dbReference type="EC" id="3.2.1.52"/>
    </reaction>
</comment>
<evidence type="ECO:0000259" key="7">
    <source>
        <dbReference type="Pfam" id="PF00144"/>
    </source>
</evidence>
<dbReference type="InterPro" id="IPR017853">
    <property type="entry name" value="GH"/>
</dbReference>
<keyword evidence="5" id="KW-0326">Glycosidase</keyword>
<evidence type="ECO:0000256" key="1">
    <source>
        <dbReference type="ARBA" id="ARBA00001231"/>
    </source>
</evidence>
<name>A0A1Y1T5W6_9FLAO</name>
<evidence type="ECO:0000313" key="9">
    <source>
        <dbReference type="EMBL" id="ORL46451.1"/>
    </source>
</evidence>
<reference evidence="9 10" key="1">
    <citation type="submission" date="2013-04" db="EMBL/GenBank/DDBJ databases">
        <title>Zunongwangia sp. 22II14-10F7 Genome Sequencing.</title>
        <authorList>
            <person name="Lai Q."/>
            <person name="Shao Z."/>
        </authorList>
    </citation>
    <scope>NUCLEOTIDE SEQUENCE [LARGE SCALE GENOMIC DNA]</scope>
    <source>
        <strain evidence="9 10">22II14-10F7</strain>
    </source>
</reference>
<dbReference type="Proteomes" id="UP000192746">
    <property type="component" value="Unassembled WGS sequence"/>
</dbReference>
<gene>
    <name evidence="9" type="ORF">IIF7_05387</name>
</gene>
<dbReference type="Gene3D" id="3.40.710.10">
    <property type="entry name" value="DD-peptidase/beta-lactamase superfamily"/>
    <property type="match status" value="1"/>
</dbReference>
<dbReference type="InterPro" id="IPR012338">
    <property type="entry name" value="Beta-lactam/transpept-like"/>
</dbReference>
<proteinExistence type="inferred from homology"/>
<dbReference type="InterPro" id="IPR001764">
    <property type="entry name" value="Glyco_hydro_3_N"/>
</dbReference>
<dbReference type="AlphaFoldDB" id="A0A1Y1T5W6"/>
<comment type="caution">
    <text evidence="9">The sequence shown here is derived from an EMBL/GenBank/DDBJ whole genome shotgun (WGS) entry which is preliminary data.</text>
</comment>
<comment type="similarity">
    <text evidence="2">Belongs to the glycosyl hydrolase 3 family.</text>
</comment>
<feature type="domain" description="Beta-lactamase-related" evidence="7">
    <location>
        <begin position="605"/>
        <end position="959"/>
    </location>
</feature>
<accession>A0A1Y1T5W6</accession>
<dbReference type="SUPFAM" id="SSF56601">
    <property type="entry name" value="beta-lactamase/transpeptidase-like"/>
    <property type="match status" value="1"/>
</dbReference>
<keyword evidence="4 9" id="KW-0378">Hydrolase</keyword>
<feature type="chain" id="PRO_5012169114" description="beta-N-acetylhexosaminidase" evidence="6">
    <location>
        <begin position="25"/>
        <end position="979"/>
    </location>
</feature>
<dbReference type="InterPro" id="IPR050226">
    <property type="entry name" value="NagZ_Beta-hexosaminidase"/>
</dbReference>
<dbReference type="PANTHER" id="PTHR30480">
    <property type="entry name" value="BETA-HEXOSAMINIDASE-RELATED"/>
    <property type="match status" value="1"/>
</dbReference>
<dbReference type="GO" id="GO:0004563">
    <property type="term" value="F:beta-N-acetylhexosaminidase activity"/>
    <property type="evidence" value="ECO:0007669"/>
    <property type="project" value="UniProtKB-EC"/>
</dbReference>
<sequence>MMLRASFRLFLPTFLFLFIFSAAAQKQTTPDPLVTKDSLAQKKWVDSVYSGFSLEEKLGQLFMVDVFSNGSEAGIQKVKDLISENHIGGVIFSKGGPGREAKITNEFQELSKTPLLVGMDAEWGLAMRLDSTFALPWNMTLGAIQNNKLIEEAGAAISRHTKRLGIHINFAPVVDINTNPLNPIIGNRSFGENKINVTEKALAFMRGMHREGILSSAKHFPGHGDTDQDSHKTLPSVNFPKERIEGVELYPYRELIKDSLSSVMVAHLNVPALGTQEGRPTSLSKKVVTEMLRENLQFKGLIFTDALNMRGASNYDEPGEIDLAAFRAGNDILLISEDVPKSIDKLKSAYLSGEITEDRLAHSVKKILKAKYKAGLHHYKPVAERFLFEELNSVRDDALYEQLMENAMTLIRNNKGMVPVKNLEDQKIAYVELGDDDGTAFLQQLKKYAKVDHISAEKLPDLLYKLKDYNYVIVGFHKSNDNPWKSYRFSSKDLLWLHEISKENNTLLSVFTSPYSLLDIRSTTNIQSVLVAYQNSDVAQRKAAQVIFGAIPARGKLPVSTGLEFPEGTGYDTKAIERLSYGGPETVGMNSFKLKKIDSIVNYAIAKKMTPGAQVLVARKGKVIYNKNFGFHTYEHIKPVSDTSVYDLASLTKILATLPLVMEQVEEGVISFDTKLGEMMPVFKGTNKENISLQDMLMHYARLKAWIPFYVPTIDAVTKSPSKLYYHEAADERFNTQVAEHMFIREDMQDTIINIIAESDLNRRKEYKYSDLPFYILKYYLEGYYKTNLNSLTQDRFYKSLGANFTGYLPLTRFPVDEIVPTENDKLWRGQLVHGYVHDQGAAMQGGIGGHAGLFSNANDVAKIMQAYLQGGSYGNEKFLNPATIEKFNTCYYCEENVRRGVGFDKPQIKGSGPACSCASKSSFGHSGFTGTFAWADPEEELVYIFLSNRVYPDSTNRKLIYEDIRTKIQQLIYDAIDY</sequence>
<keyword evidence="10" id="KW-1185">Reference proteome</keyword>
<dbReference type="EC" id="3.2.1.52" evidence="3"/>
<evidence type="ECO:0000313" key="10">
    <source>
        <dbReference type="Proteomes" id="UP000192746"/>
    </source>
</evidence>
<feature type="domain" description="Glycoside hydrolase family 3 N-terminal" evidence="8">
    <location>
        <begin position="54"/>
        <end position="369"/>
    </location>
</feature>
<evidence type="ECO:0000256" key="3">
    <source>
        <dbReference type="ARBA" id="ARBA00012663"/>
    </source>
</evidence>
<dbReference type="Pfam" id="PF00144">
    <property type="entry name" value="Beta-lactamase"/>
    <property type="match status" value="1"/>
</dbReference>
<dbReference type="Gene3D" id="3.20.20.300">
    <property type="entry name" value="Glycoside hydrolase, family 3, N-terminal domain"/>
    <property type="match status" value="1"/>
</dbReference>
<evidence type="ECO:0000256" key="5">
    <source>
        <dbReference type="ARBA" id="ARBA00023295"/>
    </source>
</evidence>
<organism evidence="9 10">
    <name type="scientific">Zunongwangia atlantica 22II14-10F7</name>
    <dbReference type="NCBI Taxonomy" id="1185767"/>
    <lineage>
        <taxon>Bacteria</taxon>
        <taxon>Pseudomonadati</taxon>
        <taxon>Bacteroidota</taxon>
        <taxon>Flavobacteriia</taxon>
        <taxon>Flavobacteriales</taxon>
        <taxon>Flavobacteriaceae</taxon>
        <taxon>Zunongwangia</taxon>
    </lineage>
</organism>